<gene>
    <name evidence="1" type="ORF">HAHE_09750</name>
</gene>
<dbReference type="EMBL" id="AP024702">
    <property type="protein sequence ID" value="BCX47067.1"/>
    <property type="molecule type" value="Genomic_DNA"/>
</dbReference>
<evidence type="ECO:0000313" key="1">
    <source>
        <dbReference type="EMBL" id="BCX47067.1"/>
    </source>
</evidence>
<proteinExistence type="predicted"/>
<organism evidence="1 2">
    <name type="scientific">Haloferula helveola</name>
    <dbReference type="NCBI Taxonomy" id="490095"/>
    <lineage>
        <taxon>Bacteria</taxon>
        <taxon>Pseudomonadati</taxon>
        <taxon>Verrucomicrobiota</taxon>
        <taxon>Verrucomicrobiia</taxon>
        <taxon>Verrucomicrobiales</taxon>
        <taxon>Verrucomicrobiaceae</taxon>
        <taxon>Haloferula</taxon>
    </lineage>
</organism>
<evidence type="ECO:0000313" key="2">
    <source>
        <dbReference type="Proteomes" id="UP001374893"/>
    </source>
</evidence>
<dbReference type="Proteomes" id="UP001374893">
    <property type="component" value="Chromosome"/>
</dbReference>
<reference evidence="1 2" key="1">
    <citation type="submission" date="2021-06" db="EMBL/GenBank/DDBJ databases">
        <title>Complete genome of Haloferula helveola possessing various polysaccharide degrading enzymes.</title>
        <authorList>
            <person name="Takami H."/>
            <person name="Huang C."/>
            <person name="Hamasaki K."/>
        </authorList>
    </citation>
    <scope>NUCLEOTIDE SEQUENCE [LARGE SCALE GENOMIC DNA]</scope>
    <source>
        <strain evidence="1 2">CN-1</strain>
    </source>
</reference>
<keyword evidence="2" id="KW-1185">Reference proteome</keyword>
<name>A0ABM7R9W3_9BACT</name>
<sequence>MGMSLDPSRRRRAGRTAFTSGTVGRRLLVVAGFLAISLAWMPALMTSLLALGDRSGDHEVLCSVTRGGFEVTLHHSPGEAADHRHSLLERVLIGKARGGDPDHHLRFCHDDQLPEDDTCALPQAVVPADCPAFIVHREIPADDRADPAFAGLFHDWRGPPEIWRGQVMRL</sequence>
<protein>
    <submittedName>
        <fullName evidence="1">Uncharacterized protein</fullName>
    </submittedName>
</protein>
<accession>A0ABM7R9W3</accession>